<reference evidence="3" key="1">
    <citation type="submission" date="2020-05" db="EMBL/GenBank/DDBJ databases">
        <title>Phylogenomic resolution of chytrid fungi.</title>
        <authorList>
            <person name="Stajich J.E."/>
            <person name="Amses K."/>
            <person name="Simmons R."/>
            <person name="Seto K."/>
            <person name="Myers J."/>
            <person name="Bonds A."/>
            <person name="Quandt C.A."/>
            <person name="Barry K."/>
            <person name="Liu P."/>
            <person name="Grigoriev I."/>
            <person name="Longcore J.E."/>
            <person name="James T.Y."/>
        </authorList>
    </citation>
    <scope>NUCLEOTIDE SEQUENCE</scope>
    <source>
        <strain evidence="3">JEL0513</strain>
    </source>
</reference>
<evidence type="ECO:0000313" key="4">
    <source>
        <dbReference type="Proteomes" id="UP001211907"/>
    </source>
</evidence>
<feature type="region of interest" description="Disordered" evidence="2">
    <location>
        <begin position="87"/>
        <end position="210"/>
    </location>
</feature>
<comment type="caution">
    <text evidence="3">The sequence shown here is derived from an EMBL/GenBank/DDBJ whole genome shotgun (WGS) entry which is preliminary data.</text>
</comment>
<accession>A0AAD5XF81</accession>
<evidence type="ECO:0000313" key="3">
    <source>
        <dbReference type="EMBL" id="KAJ3116915.1"/>
    </source>
</evidence>
<sequence length="428" mass="45911">MQSHLPVFKRQQATAINSTITLDSVSVGGRKLDESAVPTSPSADSGSTMPLTASATASSSSTIASASTSATSLPTAFVRRKSIKTLVTGATATPTPPQTPAHAPVSMRTRQQSISSSSLSLHLSAGAKGETGSVSGEAVGGGWNSSKIIHEKLPSESLKRSKSYASSLKKNRAGNVINGKDDDSSSANGNSTSNGADVNYSNSNGPEFVNGQHRTTRALAARVTELETLLDAAHQDLSNANALIESIESDHRFHLDELKLDMKALTEEKDTSILTVQRDLGGKIEFLESQVQDLQLKSSTQMSEIEKLIAKNVAAVQASAETEIEVVSLRSEREVWKSQVKVLQAEILKMQLEAHKVAERELESEVKYEANLAEASKEIDGLKKVLESERLKHDSYLKNTESKFVEKDAAANDLMKEITLLVSSFLFG</sequence>
<dbReference type="EMBL" id="JADGJH010001197">
    <property type="protein sequence ID" value="KAJ3116915.1"/>
    <property type="molecule type" value="Genomic_DNA"/>
</dbReference>
<dbReference type="AlphaFoldDB" id="A0AAD5XF81"/>
<gene>
    <name evidence="3" type="ORF">HK100_000935</name>
</gene>
<dbReference type="Proteomes" id="UP001211907">
    <property type="component" value="Unassembled WGS sequence"/>
</dbReference>
<feature type="compositionally biased region" description="Polar residues" evidence="2">
    <location>
        <begin position="37"/>
        <end position="46"/>
    </location>
</feature>
<feature type="compositionally biased region" description="Basic and acidic residues" evidence="2">
    <location>
        <begin position="148"/>
        <end position="159"/>
    </location>
</feature>
<name>A0AAD5XF81_9FUNG</name>
<feature type="coiled-coil region" evidence="1">
    <location>
        <begin position="223"/>
        <end position="250"/>
    </location>
</feature>
<feature type="coiled-coil region" evidence="1">
    <location>
        <begin position="326"/>
        <end position="392"/>
    </location>
</feature>
<keyword evidence="1" id="KW-0175">Coiled coil</keyword>
<evidence type="ECO:0000256" key="2">
    <source>
        <dbReference type="SAM" id="MobiDB-lite"/>
    </source>
</evidence>
<evidence type="ECO:0000256" key="1">
    <source>
        <dbReference type="SAM" id="Coils"/>
    </source>
</evidence>
<keyword evidence="4" id="KW-1185">Reference proteome</keyword>
<feature type="compositionally biased region" description="Low complexity" evidence="2">
    <location>
        <begin position="113"/>
        <end position="124"/>
    </location>
</feature>
<feature type="compositionally biased region" description="Low complexity" evidence="2">
    <location>
        <begin position="185"/>
        <end position="197"/>
    </location>
</feature>
<feature type="region of interest" description="Disordered" evidence="2">
    <location>
        <begin position="32"/>
        <end position="53"/>
    </location>
</feature>
<organism evidence="3 4">
    <name type="scientific">Physocladia obscura</name>
    <dbReference type="NCBI Taxonomy" id="109957"/>
    <lineage>
        <taxon>Eukaryota</taxon>
        <taxon>Fungi</taxon>
        <taxon>Fungi incertae sedis</taxon>
        <taxon>Chytridiomycota</taxon>
        <taxon>Chytridiomycota incertae sedis</taxon>
        <taxon>Chytridiomycetes</taxon>
        <taxon>Chytridiales</taxon>
        <taxon>Chytriomycetaceae</taxon>
        <taxon>Physocladia</taxon>
    </lineage>
</organism>
<protein>
    <submittedName>
        <fullName evidence="3">Uncharacterized protein</fullName>
    </submittedName>
</protein>
<proteinExistence type="predicted"/>